<dbReference type="Pfam" id="PF13245">
    <property type="entry name" value="AAA_19"/>
    <property type="match status" value="1"/>
</dbReference>
<proteinExistence type="predicted"/>
<keyword evidence="1 5" id="KW-0547">Nucleotide-binding</keyword>
<name>A0A1I6WGD6_9GAMM</name>
<feature type="domain" description="UvrD-like helicase ATP-binding" evidence="7">
    <location>
        <begin position="9"/>
        <end position="271"/>
    </location>
</feature>
<evidence type="ECO:0000313" key="9">
    <source>
        <dbReference type="Proteomes" id="UP000182827"/>
    </source>
</evidence>
<dbReference type="InterPro" id="IPR014016">
    <property type="entry name" value="UvrD-like_ATP-bd"/>
</dbReference>
<feature type="binding site" evidence="5">
    <location>
        <begin position="30"/>
        <end position="37"/>
    </location>
    <ligand>
        <name>ATP</name>
        <dbReference type="ChEBI" id="CHEBI:30616"/>
    </ligand>
</feature>
<gene>
    <name evidence="8" type="ORF">SAMN05444586_10613</name>
</gene>
<sequence length="456" mass="53172">MKMPNAREISDEQQDIFEEAPLDGCILISGPPGTGKTVIAFMRAALISKKQVDVVVLMFNRVLKQYTANVARQLGEYVTSNTMHSWFPDWWSKHKIVNEEYKFPLIDGNKFYLDCPYSEKDKLKQHGGKWFKYKSLSDKETSGLWYVEKNQFESSLETYKEWCVSYRPLKIDTWKFDWEKMQDLYSELEENQEIDWGHLIIDEGQDFEPGFYKFLHASGRQLNHGALTVLADENQRLEEERHSSLDEIKAALRIAKKPERQFVLTKNFRNTAPIAKLAGHFYAGLQTGIPEYPEKLGVQPILIQNINIEKQIEYISNILKLRGSLEVGVIIDDERDRKYFYDQLTEKLNNYEVQTYTSREFKLSESLVFDKQGIVSVLNRKSCKGLEFDIVFVPQLQKMKVEDSNLTNFKMNMYVICSRARTELIFMCDKGESGSPEVLNYFPSKSSNLIEYREQA</sequence>
<dbReference type="GO" id="GO:0016787">
    <property type="term" value="F:hydrolase activity"/>
    <property type="evidence" value="ECO:0007669"/>
    <property type="project" value="UniProtKB-UniRule"/>
</dbReference>
<evidence type="ECO:0000259" key="7">
    <source>
        <dbReference type="PROSITE" id="PS51198"/>
    </source>
</evidence>
<dbReference type="Gene3D" id="3.40.50.300">
    <property type="entry name" value="P-loop containing nucleotide triphosphate hydrolases"/>
    <property type="match status" value="2"/>
</dbReference>
<evidence type="ECO:0000313" key="8">
    <source>
        <dbReference type="EMBL" id="SFT24811.1"/>
    </source>
</evidence>
<evidence type="ECO:0000256" key="6">
    <source>
        <dbReference type="SAM" id="Coils"/>
    </source>
</evidence>
<dbReference type="InterPro" id="IPR027417">
    <property type="entry name" value="P-loop_NTPase"/>
</dbReference>
<dbReference type="PROSITE" id="PS51198">
    <property type="entry name" value="UVRD_HELICASE_ATP_BIND"/>
    <property type="match status" value="1"/>
</dbReference>
<keyword evidence="3 5" id="KW-0347">Helicase</keyword>
<dbReference type="GO" id="GO:0005829">
    <property type="term" value="C:cytosol"/>
    <property type="evidence" value="ECO:0007669"/>
    <property type="project" value="TreeGrafter"/>
</dbReference>
<dbReference type="Proteomes" id="UP000182827">
    <property type="component" value="Unassembled WGS sequence"/>
</dbReference>
<dbReference type="GO" id="GO:0005524">
    <property type="term" value="F:ATP binding"/>
    <property type="evidence" value="ECO:0007669"/>
    <property type="project" value="UniProtKB-UniRule"/>
</dbReference>
<accession>A0A1I6WGD6</accession>
<dbReference type="SUPFAM" id="SSF52540">
    <property type="entry name" value="P-loop containing nucleoside triphosphate hydrolases"/>
    <property type="match status" value="1"/>
</dbReference>
<dbReference type="GO" id="GO:0000725">
    <property type="term" value="P:recombinational repair"/>
    <property type="evidence" value="ECO:0007669"/>
    <property type="project" value="TreeGrafter"/>
</dbReference>
<keyword evidence="4 5" id="KW-0067">ATP-binding</keyword>
<dbReference type="GO" id="GO:0003677">
    <property type="term" value="F:DNA binding"/>
    <property type="evidence" value="ECO:0007669"/>
    <property type="project" value="InterPro"/>
</dbReference>
<keyword evidence="9" id="KW-1185">Reference proteome</keyword>
<dbReference type="PANTHER" id="PTHR11070">
    <property type="entry name" value="UVRD / RECB / PCRA DNA HELICASE FAMILY MEMBER"/>
    <property type="match status" value="1"/>
</dbReference>
<evidence type="ECO:0000256" key="2">
    <source>
        <dbReference type="ARBA" id="ARBA00022801"/>
    </source>
</evidence>
<dbReference type="InterPro" id="IPR000212">
    <property type="entry name" value="DNA_helicase_UvrD/REP"/>
</dbReference>
<protein>
    <recommendedName>
        <fullName evidence="7">UvrD-like helicase ATP-binding domain-containing protein</fullName>
    </recommendedName>
</protein>
<keyword evidence="6" id="KW-0175">Coiled coil</keyword>
<evidence type="ECO:0000256" key="3">
    <source>
        <dbReference type="ARBA" id="ARBA00022806"/>
    </source>
</evidence>
<evidence type="ECO:0000256" key="4">
    <source>
        <dbReference type="ARBA" id="ARBA00022840"/>
    </source>
</evidence>
<keyword evidence="2 5" id="KW-0378">Hydrolase</keyword>
<evidence type="ECO:0000256" key="5">
    <source>
        <dbReference type="PROSITE-ProRule" id="PRU00560"/>
    </source>
</evidence>
<dbReference type="RefSeq" id="WP_074947888.1">
    <property type="nucleotide sequence ID" value="NZ_FOZU01000061.1"/>
</dbReference>
<reference evidence="9" key="1">
    <citation type="submission" date="2016-10" db="EMBL/GenBank/DDBJ databases">
        <authorList>
            <person name="Varghese N."/>
            <person name="Submissions S."/>
        </authorList>
    </citation>
    <scope>NUCLEOTIDE SEQUENCE [LARGE SCALE GENOMIC DNA]</scope>
    <source>
        <strain evidence="9">ANC 5076</strain>
    </source>
</reference>
<dbReference type="AlphaFoldDB" id="A0A1I6WGD6"/>
<dbReference type="GO" id="GO:0043138">
    <property type="term" value="F:3'-5' DNA helicase activity"/>
    <property type="evidence" value="ECO:0007669"/>
    <property type="project" value="TreeGrafter"/>
</dbReference>
<feature type="coiled-coil region" evidence="6">
    <location>
        <begin position="227"/>
        <end position="254"/>
    </location>
</feature>
<dbReference type="PANTHER" id="PTHR11070:SF3">
    <property type="entry name" value="DNA 3'-5' HELICASE"/>
    <property type="match status" value="1"/>
</dbReference>
<evidence type="ECO:0000256" key="1">
    <source>
        <dbReference type="ARBA" id="ARBA00022741"/>
    </source>
</evidence>
<organism evidence="8 9">
    <name type="scientific">Acinetobacter bohemicus</name>
    <dbReference type="NCBI Taxonomy" id="1435036"/>
    <lineage>
        <taxon>Bacteria</taxon>
        <taxon>Pseudomonadati</taxon>
        <taxon>Pseudomonadota</taxon>
        <taxon>Gammaproteobacteria</taxon>
        <taxon>Moraxellales</taxon>
        <taxon>Moraxellaceae</taxon>
        <taxon>Acinetobacter</taxon>
    </lineage>
</organism>
<dbReference type="EMBL" id="FOZU01000061">
    <property type="protein sequence ID" value="SFT24811.1"/>
    <property type="molecule type" value="Genomic_DNA"/>
</dbReference>